<dbReference type="Proteomes" id="UP000766486">
    <property type="component" value="Unassembled WGS sequence"/>
</dbReference>
<evidence type="ECO:0000256" key="1">
    <source>
        <dbReference type="SAM" id="MobiDB-lite"/>
    </source>
</evidence>
<dbReference type="EMBL" id="CABFNS010000851">
    <property type="protein sequence ID" value="VUC32583.1"/>
    <property type="molecule type" value="Genomic_DNA"/>
</dbReference>
<protein>
    <submittedName>
        <fullName evidence="2">Uncharacterized protein</fullName>
    </submittedName>
</protein>
<feature type="compositionally biased region" description="Basic and acidic residues" evidence="1">
    <location>
        <begin position="138"/>
        <end position="148"/>
    </location>
</feature>
<accession>A0ABY6UNK8</accession>
<name>A0ABY6UNK8_BIOOC</name>
<feature type="compositionally biased region" description="Basic and acidic residues" evidence="1">
    <location>
        <begin position="166"/>
        <end position="227"/>
    </location>
</feature>
<gene>
    <name evidence="2" type="ORF">CLO192961_LOCUS328827</name>
</gene>
<sequence>MHVYQNQHEIIVSSSKKGGPDLHLDVKNASGRKLLEDCMKKWRGEDRANPTHTNEAACGEFTGVHIMGQLHKGKIPDENTQMVAVHRPAPGAKEKEEIKKNKGIRRPATKEDLVIQPPCDGGRGGCASIPTLTGAEVASKETTEKDYDLTGSEFSTHALGPYEEDPAAKKKQDEEKLELEKYRKDHKARMQAELKAKKQRDKQEAVARAKANYEKAKQAEKKQHGQS</sequence>
<comment type="caution">
    <text evidence="2">The sequence shown here is derived from an EMBL/GenBank/DDBJ whole genome shotgun (WGS) entry which is preliminary data.</text>
</comment>
<evidence type="ECO:0000313" key="3">
    <source>
        <dbReference type="Proteomes" id="UP000766486"/>
    </source>
</evidence>
<proteinExistence type="predicted"/>
<keyword evidence="3" id="KW-1185">Reference proteome</keyword>
<organism evidence="2 3">
    <name type="scientific">Bionectria ochroleuca</name>
    <name type="common">Gliocladium roseum</name>
    <dbReference type="NCBI Taxonomy" id="29856"/>
    <lineage>
        <taxon>Eukaryota</taxon>
        <taxon>Fungi</taxon>
        <taxon>Dikarya</taxon>
        <taxon>Ascomycota</taxon>
        <taxon>Pezizomycotina</taxon>
        <taxon>Sordariomycetes</taxon>
        <taxon>Hypocreomycetidae</taxon>
        <taxon>Hypocreales</taxon>
        <taxon>Bionectriaceae</taxon>
        <taxon>Clonostachys</taxon>
    </lineage>
</organism>
<evidence type="ECO:0000313" key="2">
    <source>
        <dbReference type="EMBL" id="VUC32583.1"/>
    </source>
</evidence>
<feature type="region of interest" description="Disordered" evidence="1">
    <location>
        <begin position="95"/>
        <end position="227"/>
    </location>
</feature>
<reference evidence="2 3" key="1">
    <citation type="submission" date="2019-06" db="EMBL/GenBank/DDBJ databases">
        <authorList>
            <person name="Broberg M."/>
        </authorList>
    </citation>
    <scope>NUCLEOTIDE SEQUENCE [LARGE SCALE GENOMIC DNA]</scope>
</reference>